<dbReference type="PANTHER" id="PTHR43228">
    <property type="entry name" value="TWO-COMPONENT RESPONSE REGULATOR"/>
    <property type="match status" value="1"/>
</dbReference>
<organism evidence="3 4">
    <name type="scientific">Rickettsiella grylli</name>
    <dbReference type="NCBI Taxonomy" id="59196"/>
    <lineage>
        <taxon>Bacteria</taxon>
        <taxon>Pseudomonadati</taxon>
        <taxon>Pseudomonadota</taxon>
        <taxon>Gammaproteobacteria</taxon>
        <taxon>Legionellales</taxon>
        <taxon>Coxiellaceae</taxon>
        <taxon>Rickettsiella</taxon>
    </lineage>
</organism>
<evidence type="ECO:0000313" key="3">
    <source>
        <dbReference type="EMBL" id="EDP46320.1"/>
    </source>
</evidence>
<evidence type="ECO:0000256" key="1">
    <source>
        <dbReference type="PROSITE-ProRule" id="PRU00169"/>
    </source>
</evidence>
<keyword evidence="1" id="KW-0597">Phosphoprotein</keyword>
<evidence type="ECO:0000313" key="4">
    <source>
        <dbReference type="Proteomes" id="UP000054075"/>
    </source>
</evidence>
<evidence type="ECO:0000259" key="2">
    <source>
        <dbReference type="PROSITE" id="PS50110"/>
    </source>
</evidence>
<dbReference type="Proteomes" id="UP000054075">
    <property type="component" value="Unassembled WGS sequence"/>
</dbReference>
<dbReference type="STRING" id="59196.RICGR_0407"/>
<dbReference type="GO" id="GO:0000160">
    <property type="term" value="P:phosphorelay signal transduction system"/>
    <property type="evidence" value="ECO:0007669"/>
    <property type="project" value="InterPro"/>
</dbReference>
<reference evidence="3" key="1">
    <citation type="submission" date="2006-04" db="EMBL/GenBank/DDBJ databases">
        <authorList>
            <person name="Seshadri R."/>
            <person name="Federici B.A."/>
        </authorList>
    </citation>
    <scope>NUCLEOTIDE SEQUENCE [LARGE SCALE GENOMIC DNA]</scope>
</reference>
<dbReference type="Pfam" id="PF00072">
    <property type="entry name" value="Response_reg"/>
    <property type="match status" value="1"/>
</dbReference>
<dbReference type="OrthoDB" id="9793549at2"/>
<dbReference type="AlphaFoldDB" id="A8PLF0"/>
<protein>
    <submittedName>
        <fullName evidence="3">Sensory box sensor histidine kinase/response regulator</fullName>
    </submittedName>
</protein>
<proteinExistence type="predicted"/>
<dbReference type="CDD" id="cd17546">
    <property type="entry name" value="REC_hyHK_CKI1_RcsC-like"/>
    <property type="match status" value="1"/>
</dbReference>
<dbReference type="SMART" id="SM00448">
    <property type="entry name" value="REC"/>
    <property type="match status" value="1"/>
</dbReference>
<dbReference type="InterPro" id="IPR001789">
    <property type="entry name" value="Sig_transdc_resp-reg_receiver"/>
</dbReference>
<dbReference type="SUPFAM" id="SSF52172">
    <property type="entry name" value="CheY-like"/>
    <property type="match status" value="1"/>
</dbReference>
<accession>A8PLF0</accession>
<keyword evidence="3" id="KW-0808">Transferase</keyword>
<feature type="modified residue" description="4-aspartylphosphate" evidence="1">
    <location>
        <position position="90"/>
    </location>
</feature>
<dbReference type="Gene3D" id="3.40.50.2300">
    <property type="match status" value="1"/>
</dbReference>
<dbReference type="EMBL" id="AAQJ02000001">
    <property type="protein sequence ID" value="EDP46320.1"/>
    <property type="molecule type" value="Genomic_DNA"/>
</dbReference>
<comment type="caution">
    <text evidence="3">The sequence shown here is derived from an EMBL/GenBank/DDBJ whole genome shotgun (WGS) entry which is preliminary data.</text>
</comment>
<dbReference type="PANTHER" id="PTHR43228:SF1">
    <property type="entry name" value="TWO-COMPONENT RESPONSE REGULATOR ARR22"/>
    <property type="match status" value="1"/>
</dbReference>
<dbReference type="eggNOG" id="COG0784">
    <property type="taxonomic scope" value="Bacteria"/>
</dbReference>
<dbReference type="InterPro" id="IPR011006">
    <property type="entry name" value="CheY-like_superfamily"/>
</dbReference>
<reference evidence="3" key="2">
    <citation type="submission" date="2007-10" db="EMBL/GenBank/DDBJ databases">
        <authorList>
            <person name="Myers G.S."/>
        </authorList>
    </citation>
    <scope>NUCLEOTIDE SEQUENCE [LARGE SCALE GENOMIC DNA]</scope>
</reference>
<dbReference type="PROSITE" id="PS50110">
    <property type="entry name" value="RESPONSE_REGULATORY"/>
    <property type="match status" value="1"/>
</dbReference>
<dbReference type="GO" id="GO:0016301">
    <property type="term" value="F:kinase activity"/>
    <property type="evidence" value="ECO:0007669"/>
    <property type="project" value="UniProtKB-KW"/>
</dbReference>
<gene>
    <name evidence="3" type="ORF">RICGR_0407</name>
</gene>
<dbReference type="RefSeq" id="WP_006035303.1">
    <property type="nucleotide sequence ID" value="NZ_AAQJ02000001.1"/>
</dbReference>
<name>A8PLF0_9COXI</name>
<feature type="domain" description="Response regulatory" evidence="2">
    <location>
        <begin position="42"/>
        <end position="159"/>
    </location>
</feature>
<keyword evidence="3" id="KW-0418">Kinase</keyword>
<keyword evidence="4" id="KW-1185">Reference proteome</keyword>
<sequence length="162" mass="18940">MSILKLRTHLVEKIKSFGNNFHPIFKNATEENLYKRIDQSSRILSIDDNKICQKINVNQLQKWGCFVECVYSARQALEKLSSPYEMILLDLNLPDCSTDIFIHLIRSDEGNCNHKAPIVLTSSWLNDAYKKHYLALGVNEVYIKPMNEKDFERILQNYKMIN</sequence>
<dbReference type="InterPro" id="IPR052048">
    <property type="entry name" value="ST_Response_Regulator"/>
</dbReference>